<name>A0A843U3F0_COLES</name>
<protein>
    <submittedName>
        <fullName evidence="1">Uncharacterized protein</fullName>
    </submittedName>
</protein>
<dbReference type="Proteomes" id="UP000652761">
    <property type="component" value="Unassembled WGS sequence"/>
</dbReference>
<evidence type="ECO:0000313" key="2">
    <source>
        <dbReference type="Proteomes" id="UP000652761"/>
    </source>
</evidence>
<accession>A0A843U3F0</accession>
<comment type="caution">
    <text evidence="1">The sequence shown here is derived from an EMBL/GenBank/DDBJ whole genome shotgun (WGS) entry which is preliminary data.</text>
</comment>
<evidence type="ECO:0000313" key="1">
    <source>
        <dbReference type="EMBL" id="MQL78158.1"/>
    </source>
</evidence>
<reference evidence="1" key="1">
    <citation type="submission" date="2017-07" db="EMBL/GenBank/DDBJ databases">
        <title>Taro Niue Genome Assembly and Annotation.</title>
        <authorList>
            <person name="Atibalentja N."/>
            <person name="Keating K."/>
            <person name="Fields C.J."/>
        </authorList>
    </citation>
    <scope>NUCLEOTIDE SEQUENCE</scope>
    <source>
        <strain evidence="1">Niue_2</strain>
        <tissue evidence="1">Leaf</tissue>
    </source>
</reference>
<proteinExistence type="predicted"/>
<dbReference type="AlphaFoldDB" id="A0A843U3F0"/>
<sequence length="381" mass="40288">MCCCALEAAGSPCVLLGWVSGGESLSVGLGSFQAVGAVGYCNMSVFPFDVSCGESFLLAMLFRSLMQLCCIWPGFGACGGTKCSCPSASCVASRVCSVFEALSFLPLGHFVLAVPCGCSVTAVGWLLCLRSLVDDLLASSSVAVSSWDLCLAAVFLVGLVHAAPVELSTSACVLCAIVGRPVASLRSVTEGDTFVAVSKQWCLETRVFSRAMSCVPALADGPSGGFRKKCLACLCLLGLGSFFGWRGLLESLTLVAVAENNGDIDSSVGRSGVGLQLGWAAVVCGCVLCCDSLASLYLGRWWFCVWALDLVELFLPDLMEVLDVGACVVRLWSHVVAPVFPLCSRFARLTPLLSSGRDSLSQEFVVRRSWWRFVRRALPAV</sequence>
<dbReference type="EMBL" id="NMUH01000385">
    <property type="protein sequence ID" value="MQL78158.1"/>
    <property type="molecule type" value="Genomic_DNA"/>
</dbReference>
<keyword evidence="2" id="KW-1185">Reference proteome</keyword>
<gene>
    <name evidence="1" type="ORF">Taro_010582</name>
</gene>
<organism evidence="1 2">
    <name type="scientific">Colocasia esculenta</name>
    <name type="common">Wild taro</name>
    <name type="synonym">Arum esculentum</name>
    <dbReference type="NCBI Taxonomy" id="4460"/>
    <lineage>
        <taxon>Eukaryota</taxon>
        <taxon>Viridiplantae</taxon>
        <taxon>Streptophyta</taxon>
        <taxon>Embryophyta</taxon>
        <taxon>Tracheophyta</taxon>
        <taxon>Spermatophyta</taxon>
        <taxon>Magnoliopsida</taxon>
        <taxon>Liliopsida</taxon>
        <taxon>Araceae</taxon>
        <taxon>Aroideae</taxon>
        <taxon>Colocasieae</taxon>
        <taxon>Colocasia</taxon>
    </lineage>
</organism>